<protein>
    <submittedName>
        <fullName evidence="4">Class A beta-lactamase-related serine hydrolase</fullName>
    </submittedName>
</protein>
<dbReference type="InterPro" id="IPR012338">
    <property type="entry name" value="Beta-lactam/transpept-like"/>
</dbReference>
<evidence type="ECO:0000259" key="3">
    <source>
        <dbReference type="Pfam" id="PF13354"/>
    </source>
</evidence>
<dbReference type="GO" id="GO:0008800">
    <property type="term" value="F:beta-lactamase activity"/>
    <property type="evidence" value="ECO:0007669"/>
    <property type="project" value="InterPro"/>
</dbReference>
<dbReference type="Proteomes" id="UP001260773">
    <property type="component" value="Unassembled WGS sequence"/>
</dbReference>
<gene>
    <name evidence="4" type="ORF">P7D43_07685</name>
</gene>
<keyword evidence="2" id="KW-1133">Transmembrane helix</keyword>
<proteinExistence type="predicted"/>
<evidence type="ECO:0000313" key="5">
    <source>
        <dbReference type="Proteomes" id="UP001260773"/>
    </source>
</evidence>
<dbReference type="PANTHER" id="PTHR35333">
    <property type="entry name" value="BETA-LACTAMASE"/>
    <property type="match status" value="1"/>
</dbReference>
<dbReference type="GO" id="GO:0046677">
    <property type="term" value="P:response to antibiotic"/>
    <property type="evidence" value="ECO:0007669"/>
    <property type="project" value="InterPro"/>
</dbReference>
<keyword evidence="4" id="KW-0378">Hydrolase</keyword>
<accession>A0AAW8RVW5</accession>
<evidence type="ECO:0000256" key="1">
    <source>
        <dbReference type="SAM" id="MobiDB-lite"/>
    </source>
</evidence>
<evidence type="ECO:0000256" key="2">
    <source>
        <dbReference type="SAM" id="Phobius"/>
    </source>
</evidence>
<dbReference type="PANTHER" id="PTHR35333:SF3">
    <property type="entry name" value="BETA-LACTAMASE-TYPE TRANSPEPTIDASE FOLD CONTAINING PROTEIN"/>
    <property type="match status" value="1"/>
</dbReference>
<name>A0AAW8RVW5_ENTAV</name>
<dbReference type="EMBL" id="JARPWH010000020">
    <property type="protein sequence ID" value="MDT2402249.1"/>
    <property type="molecule type" value="Genomic_DNA"/>
</dbReference>
<keyword evidence="2" id="KW-0472">Membrane</keyword>
<dbReference type="InterPro" id="IPR045155">
    <property type="entry name" value="Beta-lactam_cat"/>
</dbReference>
<dbReference type="InterPro" id="IPR000871">
    <property type="entry name" value="Beta-lactam_class-A"/>
</dbReference>
<keyword evidence="2" id="KW-0812">Transmembrane</keyword>
<feature type="domain" description="Beta-lactamase class A catalytic" evidence="3">
    <location>
        <begin position="188"/>
        <end position="326"/>
    </location>
</feature>
<dbReference type="Gene3D" id="3.40.710.10">
    <property type="entry name" value="DD-peptidase/beta-lactamase superfamily"/>
    <property type="match status" value="1"/>
</dbReference>
<reference evidence="4" key="1">
    <citation type="submission" date="2023-03" db="EMBL/GenBank/DDBJ databases">
        <authorList>
            <person name="Shen W."/>
            <person name="Cai J."/>
        </authorList>
    </citation>
    <scope>NUCLEOTIDE SEQUENCE</scope>
    <source>
        <strain evidence="4">P33-2</strain>
    </source>
</reference>
<feature type="compositionally biased region" description="Basic and acidic residues" evidence="1">
    <location>
        <begin position="80"/>
        <end position="95"/>
    </location>
</feature>
<feature type="transmembrane region" description="Helical" evidence="2">
    <location>
        <begin position="18"/>
        <end position="36"/>
    </location>
</feature>
<dbReference type="GO" id="GO:0030655">
    <property type="term" value="P:beta-lactam antibiotic catabolic process"/>
    <property type="evidence" value="ECO:0007669"/>
    <property type="project" value="InterPro"/>
</dbReference>
<organism evidence="4 5">
    <name type="scientific">Enterococcus avium</name>
    <name type="common">Streptococcus avium</name>
    <dbReference type="NCBI Taxonomy" id="33945"/>
    <lineage>
        <taxon>Bacteria</taxon>
        <taxon>Bacillati</taxon>
        <taxon>Bacillota</taxon>
        <taxon>Bacilli</taxon>
        <taxon>Lactobacillales</taxon>
        <taxon>Enterococcaceae</taxon>
        <taxon>Enterococcus</taxon>
    </lineage>
</organism>
<dbReference type="SUPFAM" id="SSF56601">
    <property type="entry name" value="beta-lactamase/transpeptidase-like"/>
    <property type="match status" value="1"/>
</dbReference>
<feature type="region of interest" description="Disordered" evidence="1">
    <location>
        <begin position="41"/>
        <end position="127"/>
    </location>
</feature>
<comment type="caution">
    <text evidence="4">The sequence shown here is derived from an EMBL/GenBank/DDBJ whole genome shotgun (WGS) entry which is preliminary data.</text>
</comment>
<dbReference type="RefSeq" id="WP_270786093.1">
    <property type="nucleotide sequence ID" value="NZ_JAQCOW010000017.1"/>
</dbReference>
<dbReference type="Pfam" id="PF13354">
    <property type="entry name" value="Beta-lactamase2"/>
    <property type="match status" value="1"/>
</dbReference>
<dbReference type="AlphaFoldDB" id="A0AAW8RVW5"/>
<sequence length="351" mass="39027">MKDLGRHTDPNEKNKGKYVVVGLAALLLAGGVYFGATRILNNTAEKPKEAVTARESQSSSKKESAVSSTKKSAKKPTKNSSEKKEKTKKTTESSKKKTKTSNSSEKQASSEKKSTSKAKKKTAAKLDASALTQSAGKVYYGVQYLKSKQEFSSNNSERTIAANIIELFIMDYALAQKDGSNQVIEDKPLNEWLTPMIQQNDINATNVLIDHYEMGNMNSYFKDQGYPDTYIERRMVDINVRSTDKDNYTSLNDCMKLLKKIYDGRDKEPQKTMLDILKGQVIRTKIPAKLPNNITVANITGEQQNVENDIGIVLTKDNPFVIVILTNDVSDIVKTRTAISEFSLAATKIKE</sequence>
<evidence type="ECO:0000313" key="4">
    <source>
        <dbReference type="EMBL" id="MDT2402249.1"/>
    </source>
</evidence>